<reference evidence="2" key="1">
    <citation type="submission" date="2018-05" db="EMBL/GenBank/DDBJ databases">
        <title>Leptospira yasudae sp. nov. and Leptospira stimsonii sp. nov., two pathogenic species of the genus Leptospira isolated from environmental sources.</title>
        <authorList>
            <person name="Casanovas-Massana A."/>
            <person name="Hamond C."/>
            <person name="Santos L.A."/>
            <person name="Hacker K.P."/>
            <person name="Balassiano I."/>
            <person name="Medeiros M.A."/>
            <person name="Reis M.G."/>
            <person name="Ko A.I."/>
            <person name="Wunder E.A."/>
        </authorList>
    </citation>
    <scope>NUCLEOTIDE SEQUENCE [LARGE SCALE GENOMIC DNA]</scope>
    <source>
        <strain evidence="2">AMB6-RJ</strain>
    </source>
</reference>
<proteinExistence type="predicted"/>
<sequence length="67" mass="7940">MALSSEKDFLRTLKRKVLRKNLLKRGIFRELFFSFQYFSQEEINGFGEFFLFLSGFGKSLIYKSLAT</sequence>
<name>A0A8B3CL93_9LEPT</name>
<comment type="caution">
    <text evidence="1">The sequence shown here is derived from an EMBL/GenBank/DDBJ whole genome shotgun (WGS) entry which is preliminary data.</text>
</comment>
<accession>A0A8B3CL93</accession>
<evidence type="ECO:0000313" key="2">
    <source>
        <dbReference type="Proteomes" id="UP000266669"/>
    </source>
</evidence>
<dbReference type="AlphaFoldDB" id="A0A8B3CL93"/>
<protein>
    <submittedName>
        <fullName evidence="1">Uncharacterized protein</fullName>
    </submittedName>
</protein>
<organism evidence="1 2">
    <name type="scientific">Leptospira stimsonii</name>
    <dbReference type="NCBI Taxonomy" id="2202203"/>
    <lineage>
        <taxon>Bacteria</taxon>
        <taxon>Pseudomonadati</taxon>
        <taxon>Spirochaetota</taxon>
        <taxon>Spirochaetia</taxon>
        <taxon>Leptospirales</taxon>
        <taxon>Leptospiraceae</taxon>
        <taxon>Leptospira</taxon>
    </lineage>
</organism>
<dbReference type="Proteomes" id="UP000266669">
    <property type="component" value="Unassembled WGS sequence"/>
</dbReference>
<dbReference type="EMBL" id="QHCS01000006">
    <property type="protein sequence ID" value="RHX84044.1"/>
    <property type="molecule type" value="Genomic_DNA"/>
</dbReference>
<gene>
    <name evidence="1" type="ORF">DLM78_18335</name>
</gene>
<evidence type="ECO:0000313" key="1">
    <source>
        <dbReference type="EMBL" id="RHX84044.1"/>
    </source>
</evidence>